<feature type="compositionally biased region" description="Basic and acidic residues" evidence="1">
    <location>
        <begin position="237"/>
        <end position="248"/>
    </location>
</feature>
<feature type="region of interest" description="Disordered" evidence="1">
    <location>
        <begin position="237"/>
        <end position="262"/>
    </location>
</feature>
<dbReference type="EMBL" id="MN739775">
    <property type="protein sequence ID" value="QHT25803.1"/>
    <property type="molecule type" value="Genomic_DNA"/>
</dbReference>
<sequence>MASIFSGKKNIRRTNLARDNREQHRGHDSCPNNWRQISYKDALLKSNKTTVAIVKTKQPKAACVKNISIINQYEELNKLCRDLSKKIDIEHFVIINKNKLAQFNPIKYKHIVKLPKFNCVIITTTKYFKRYIEEYVYAYFMMLESYYGFIEYDFSEYCLTKDEHEDYCSFMYDELKSDYEYSKQRLHELENVNFDEQILDENNIPCDLPKKFLAFSHEQLSQPHQKRTYLENEKRIQNGKERHNEHKQQKAIRKFNNNRRKI</sequence>
<reference evidence="2" key="1">
    <citation type="journal article" date="2020" name="Nature">
        <title>Giant virus diversity and host interactions through global metagenomics.</title>
        <authorList>
            <person name="Schulz F."/>
            <person name="Roux S."/>
            <person name="Paez-Espino D."/>
            <person name="Jungbluth S."/>
            <person name="Walsh D.A."/>
            <person name="Denef V.J."/>
            <person name="McMahon K.D."/>
            <person name="Konstantinidis K.T."/>
            <person name="Eloe-Fadrosh E.A."/>
            <person name="Kyrpides N.C."/>
            <person name="Woyke T."/>
        </authorList>
    </citation>
    <scope>NUCLEOTIDE SEQUENCE</scope>
    <source>
        <strain evidence="2">GVMAG-M-3300023179-27</strain>
    </source>
</reference>
<feature type="compositionally biased region" description="Basic and acidic residues" evidence="1">
    <location>
        <begin position="16"/>
        <end position="28"/>
    </location>
</feature>
<evidence type="ECO:0000256" key="1">
    <source>
        <dbReference type="SAM" id="MobiDB-lite"/>
    </source>
</evidence>
<organism evidence="2">
    <name type="scientific">viral metagenome</name>
    <dbReference type="NCBI Taxonomy" id="1070528"/>
    <lineage>
        <taxon>unclassified sequences</taxon>
        <taxon>metagenomes</taxon>
        <taxon>organismal metagenomes</taxon>
    </lineage>
</organism>
<protein>
    <submittedName>
        <fullName evidence="2">Uncharacterized protein</fullName>
    </submittedName>
</protein>
<evidence type="ECO:0000313" key="2">
    <source>
        <dbReference type="EMBL" id="QHT25803.1"/>
    </source>
</evidence>
<feature type="compositionally biased region" description="Basic residues" evidence="1">
    <location>
        <begin position="249"/>
        <end position="262"/>
    </location>
</feature>
<name>A0A6C0EBN2_9ZZZZ</name>
<accession>A0A6C0EBN2</accession>
<proteinExistence type="predicted"/>
<dbReference type="AlphaFoldDB" id="A0A6C0EBN2"/>
<feature type="region of interest" description="Disordered" evidence="1">
    <location>
        <begin position="1"/>
        <end position="31"/>
    </location>
</feature>